<reference evidence="2 3" key="1">
    <citation type="submission" date="2024-10" db="EMBL/GenBank/DDBJ databases">
        <authorList>
            <person name="Kim D."/>
        </authorList>
    </citation>
    <scope>NUCLEOTIDE SEQUENCE [LARGE SCALE GENOMIC DNA]</scope>
    <source>
        <strain evidence="2">Taebaek</strain>
    </source>
</reference>
<protein>
    <submittedName>
        <fullName evidence="2">Uncharacterized protein</fullName>
    </submittedName>
</protein>
<evidence type="ECO:0000313" key="2">
    <source>
        <dbReference type="EMBL" id="KAL3087640.1"/>
    </source>
</evidence>
<feature type="compositionally biased region" description="Basic residues" evidence="1">
    <location>
        <begin position="212"/>
        <end position="225"/>
    </location>
</feature>
<proteinExistence type="predicted"/>
<feature type="compositionally biased region" description="Polar residues" evidence="1">
    <location>
        <begin position="130"/>
        <end position="141"/>
    </location>
</feature>
<evidence type="ECO:0000256" key="1">
    <source>
        <dbReference type="SAM" id="MobiDB-lite"/>
    </source>
</evidence>
<accession>A0ABD2JAJ4</accession>
<feature type="region of interest" description="Disordered" evidence="1">
    <location>
        <begin position="211"/>
        <end position="365"/>
    </location>
</feature>
<dbReference type="Proteomes" id="UP001620645">
    <property type="component" value="Unassembled WGS sequence"/>
</dbReference>
<feature type="compositionally biased region" description="Low complexity" evidence="1">
    <location>
        <begin position="235"/>
        <end position="265"/>
    </location>
</feature>
<feature type="compositionally biased region" description="Basic and acidic residues" evidence="1">
    <location>
        <begin position="95"/>
        <end position="108"/>
    </location>
</feature>
<feature type="compositionally biased region" description="Low complexity" evidence="1">
    <location>
        <begin position="272"/>
        <end position="284"/>
    </location>
</feature>
<feature type="compositionally biased region" description="Polar residues" evidence="1">
    <location>
        <begin position="355"/>
        <end position="365"/>
    </location>
</feature>
<feature type="compositionally biased region" description="Polar residues" evidence="1">
    <location>
        <begin position="79"/>
        <end position="93"/>
    </location>
</feature>
<dbReference type="AlphaFoldDB" id="A0ABD2JAJ4"/>
<keyword evidence="3" id="KW-1185">Reference proteome</keyword>
<dbReference type="EMBL" id="JBICCN010000176">
    <property type="protein sequence ID" value="KAL3087640.1"/>
    <property type="molecule type" value="Genomic_DNA"/>
</dbReference>
<evidence type="ECO:0000313" key="3">
    <source>
        <dbReference type="Proteomes" id="UP001620645"/>
    </source>
</evidence>
<sequence length="365" mass="39064">MPPFGPFLMPPIPFVLLQIHARQFRPLLPNSIVLINIVPSRFAQVPTLPPHPPSIVPPKPEFFGIVVTAHGDQEPAAPINTSATRPTQPNSTAKGGDHDSGDLGRDDSSSPSINSTIGGVPFGKQKSKQSDPSLSSPWLNLDTSKGREAKVGIGNYCLVSVPSVHSKLLSGLRAISKQFKLLAAVPILAKQSKDIGVNCSLSVAAVTPIRRGQVKRKSTTAKRQTKSSGTKATNQRQTRQQPHSSQSSSTATASYKHNNRKNSSNKSKRTVNNKQQTKQASKQHATSKSKAKQSKASSKQQATTKQASKQQANAKQQATSTQASTSKQQAKQASKPSKQQAKQQASNKPNNKQATSTQQASNKPS</sequence>
<gene>
    <name evidence="2" type="ORF">niasHS_009848</name>
</gene>
<feature type="compositionally biased region" description="Low complexity" evidence="1">
    <location>
        <begin position="294"/>
        <end position="354"/>
    </location>
</feature>
<name>A0ABD2JAJ4_HETSC</name>
<feature type="region of interest" description="Disordered" evidence="1">
    <location>
        <begin position="75"/>
        <end position="141"/>
    </location>
</feature>
<organism evidence="2 3">
    <name type="scientific">Heterodera schachtii</name>
    <name type="common">Sugarbeet cyst nematode worm</name>
    <name type="synonym">Tylenchus schachtii</name>
    <dbReference type="NCBI Taxonomy" id="97005"/>
    <lineage>
        <taxon>Eukaryota</taxon>
        <taxon>Metazoa</taxon>
        <taxon>Ecdysozoa</taxon>
        <taxon>Nematoda</taxon>
        <taxon>Chromadorea</taxon>
        <taxon>Rhabditida</taxon>
        <taxon>Tylenchina</taxon>
        <taxon>Tylenchomorpha</taxon>
        <taxon>Tylenchoidea</taxon>
        <taxon>Heteroderidae</taxon>
        <taxon>Heteroderinae</taxon>
        <taxon>Heterodera</taxon>
    </lineage>
</organism>
<comment type="caution">
    <text evidence="2">The sequence shown here is derived from an EMBL/GenBank/DDBJ whole genome shotgun (WGS) entry which is preliminary data.</text>
</comment>